<dbReference type="Proteomes" id="UP000634919">
    <property type="component" value="Unassembled WGS sequence"/>
</dbReference>
<dbReference type="EMBL" id="JACSQK010000002">
    <property type="protein sequence ID" value="MBD7959776.1"/>
    <property type="molecule type" value="Genomic_DNA"/>
</dbReference>
<evidence type="ECO:0008006" key="3">
    <source>
        <dbReference type="Google" id="ProtNLM"/>
    </source>
</evidence>
<reference evidence="1 2" key="1">
    <citation type="submission" date="2020-08" db="EMBL/GenBank/DDBJ databases">
        <title>A Genomic Blueprint of the Chicken Gut Microbiome.</title>
        <authorList>
            <person name="Gilroy R."/>
            <person name="Ravi A."/>
            <person name="Getino M."/>
            <person name="Pursley I."/>
            <person name="Horton D.L."/>
            <person name="Alikhan N.-F."/>
            <person name="Baker D."/>
            <person name="Gharbi K."/>
            <person name="Hall N."/>
            <person name="Watson M."/>
            <person name="Adriaenssens E.M."/>
            <person name="Foster-Nyarko E."/>
            <person name="Jarju S."/>
            <person name="Secka A."/>
            <person name="Antonio M."/>
            <person name="Oren A."/>
            <person name="Chaudhuri R."/>
            <person name="La Ragione R.M."/>
            <person name="Hildebrand F."/>
            <person name="Pallen M.J."/>
        </authorList>
    </citation>
    <scope>NUCLEOTIDE SEQUENCE [LARGE SCALE GENOMIC DNA]</scope>
    <source>
        <strain evidence="1 2">Sa2CVA6</strain>
    </source>
</reference>
<evidence type="ECO:0000313" key="1">
    <source>
        <dbReference type="EMBL" id="MBD7959776.1"/>
    </source>
</evidence>
<organism evidence="1 2">
    <name type="scientific">Comamonas avium</name>
    <dbReference type="NCBI Taxonomy" id="2762231"/>
    <lineage>
        <taxon>Bacteria</taxon>
        <taxon>Pseudomonadati</taxon>
        <taxon>Pseudomonadota</taxon>
        <taxon>Betaproteobacteria</taxon>
        <taxon>Burkholderiales</taxon>
        <taxon>Comamonadaceae</taxon>
        <taxon>Comamonas</taxon>
    </lineage>
</organism>
<accession>A0ABR8S8I8</accession>
<gene>
    <name evidence="1" type="ORF">H9646_04730</name>
</gene>
<comment type="caution">
    <text evidence="1">The sequence shown here is derived from an EMBL/GenBank/DDBJ whole genome shotgun (WGS) entry which is preliminary data.</text>
</comment>
<dbReference type="RefSeq" id="WP_191722172.1">
    <property type="nucleotide sequence ID" value="NZ_JACSQK010000002.1"/>
</dbReference>
<evidence type="ECO:0000313" key="2">
    <source>
        <dbReference type="Proteomes" id="UP000634919"/>
    </source>
</evidence>
<dbReference type="SUPFAM" id="SSF140478">
    <property type="entry name" value="LemA-like"/>
    <property type="match status" value="1"/>
</dbReference>
<dbReference type="InterPro" id="IPR023353">
    <property type="entry name" value="LemA-like_dom_sf"/>
</dbReference>
<keyword evidence="2" id="KW-1185">Reference proteome</keyword>
<protein>
    <recommendedName>
        <fullName evidence="3">LemA family protein</fullName>
    </recommendedName>
</protein>
<dbReference type="Gene3D" id="1.20.1440.20">
    <property type="entry name" value="LemA-like domain"/>
    <property type="match status" value="1"/>
</dbReference>
<proteinExistence type="predicted"/>
<name>A0ABR8S8I8_9BURK</name>
<sequence length="171" mass="19077">MKRMRAACKTAFVAVEVQFVQLLDLLRSCANAQLPEQEVQQSSLQHVRQALLPSANLLEAALHQAKLQPLRPETIAALDSAWQGVQVAWQAYVQLHGAQAQVQSDEQQEWELRWTQLITLQSHSTEQFNTAIHAYNEAIAQFPACVIARLSGLKPGRTFQKDAALLMQPPA</sequence>